<name>A0A6P8SFF3_GEOSA</name>
<reference evidence="10" key="1">
    <citation type="submission" date="2025-08" db="UniProtKB">
        <authorList>
            <consortium name="RefSeq"/>
        </authorList>
    </citation>
    <scope>IDENTIFICATION</scope>
</reference>
<keyword evidence="5" id="KW-1015">Disulfide bond</keyword>
<evidence type="ECO:0000259" key="8">
    <source>
        <dbReference type="PROSITE" id="PS50041"/>
    </source>
</evidence>
<evidence type="ECO:0000256" key="5">
    <source>
        <dbReference type="ARBA" id="ARBA00023157"/>
    </source>
</evidence>
<feature type="region of interest" description="Disordered" evidence="6">
    <location>
        <begin position="56"/>
        <end position="106"/>
    </location>
</feature>
<proteinExistence type="predicted"/>
<keyword evidence="9" id="KW-1185">Reference proteome</keyword>
<dbReference type="CTD" id="6320"/>
<gene>
    <name evidence="10" type="primary">CLEC11A</name>
</gene>
<dbReference type="InterPro" id="IPR016186">
    <property type="entry name" value="C-type_lectin-like/link_sf"/>
</dbReference>
<keyword evidence="4" id="KW-0430">Lectin</keyword>
<dbReference type="GO" id="GO:0030246">
    <property type="term" value="F:carbohydrate binding"/>
    <property type="evidence" value="ECO:0007669"/>
    <property type="project" value="UniProtKB-KW"/>
</dbReference>
<sequence length="312" mass="35576">MHLQKPKMVWGMLLLVLVGQVWIPRCHSGKITEITPGEGKQNNSLQMISEDGLDVPEIASKSPAGHPEREPDISGNETKVLGGSRENVEDDSKPQQGTLPTETQPMTSIAEDNFSYIFSRLSAMDAAIHRLNVQFHGMDIKFSQLSQSVTKLRTKLNDNEDTITNLSEMNIRNMKQIGQLEGCMKGRRFSRKCYLLFLQFESYPTAQQLCQSRGGNLAMPTDQQEYAALAQYIHDALFPSNWPVWIGINDQRSEGMYLYENGHRVSFFNWYKDHLVSQPNGSARENCISVSSDDGKWWDNDCSRRMYYVCEY</sequence>
<dbReference type="GO" id="GO:0008083">
    <property type="term" value="F:growth factor activity"/>
    <property type="evidence" value="ECO:0007669"/>
    <property type="project" value="TreeGrafter"/>
</dbReference>
<dbReference type="Gene3D" id="3.10.100.10">
    <property type="entry name" value="Mannose-Binding Protein A, subunit A"/>
    <property type="match status" value="1"/>
</dbReference>
<evidence type="ECO:0000313" key="9">
    <source>
        <dbReference type="Proteomes" id="UP000515159"/>
    </source>
</evidence>
<evidence type="ECO:0000256" key="7">
    <source>
        <dbReference type="SAM" id="SignalP"/>
    </source>
</evidence>
<accession>A0A6P8SFF3</accession>
<feature type="domain" description="C-type lectin" evidence="8">
    <location>
        <begin position="189"/>
        <end position="311"/>
    </location>
</feature>
<comment type="subcellular location">
    <subcellularLocation>
        <location evidence="1">Secreted</location>
    </subcellularLocation>
</comment>
<evidence type="ECO:0000256" key="3">
    <source>
        <dbReference type="ARBA" id="ARBA00022729"/>
    </source>
</evidence>
<dbReference type="InterPro" id="IPR001304">
    <property type="entry name" value="C-type_lectin-like"/>
</dbReference>
<dbReference type="RefSeq" id="XP_033817174.1">
    <property type="nucleotide sequence ID" value="XM_033961283.1"/>
</dbReference>
<dbReference type="InterPro" id="IPR051663">
    <property type="entry name" value="CLec_Tetranectin-domain"/>
</dbReference>
<protein>
    <submittedName>
        <fullName evidence="10">C-type lectin domain family 11 member A isoform X2</fullName>
    </submittedName>
</protein>
<dbReference type="InterPro" id="IPR018378">
    <property type="entry name" value="C-type_lectin_CS"/>
</dbReference>
<organism evidence="9 10">
    <name type="scientific">Geotrypetes seraphini</name>
    <name type="common">Gaboon caecilian</name>
    <name type="synonym">Caecilia seraphini</name>
    <dbReference type="NCBI Taxonomy" id="260995"/>
    <lineage>
        <taxon>Eukaryota</taxon>
        <taxon>Metazoa</taxon>
        <taxon>Chordata</taxon>
        <taxon>Craniata</taxon>
        <taxon>Vertebrata</taxon>
        <taxon>Euteleostomi</taxon>
        <taxon>Amphibia</taxon>
        <taxon>Gymnophiona</taxon>
        <taxon>Geotrypetes</taxon>
    </lineage>
</organism>
<dbReference type="AlphaFoldDB" id="A0A6P8SFF3"/>
<dbReference type="PROSITE" id="PS50041">
    <property type="entry name" value="C_TYPE_LECTIN_2"/>
    <property type="match status" value="1"/>
</dbReference>
<keyword evidence="2" id="KW-0964">Secreted</keyword>
<feature type="compositionally biased region" description="Polar residues" evidence="6">
    <location>
        <begin position="94"/>
        <end position="106"/>
    </location>
</feature>
<dbReference type="FunFam" id="3.10.100.10:FF:000010">
    <property type="entry name" value="C-type lectin domain family 3 member A"/>
    <property type="match status" value="1"/>
</dbReference>
<feature type="chain" id="PRO_5028439183" evidence="7">
    <location>
        <begin position="29"/>
        <end position="312"/>
    </location>
</feature>
<evidence type="ECO:0000256" key="1">
    <source>
        <dbReference type="ARBA" id="ARBA00004613"/>
    </source>
</evidence>
<dbReference type="Proteomes" id="UP000515159">
    <property type="component" value="Chromosome 10"/>
</dbReference>
<dbReference type="PANTHER" id="PTHR22799:SF1">
    <property type="entry name" value="C-TYPE LECTIN DOMAIN FAMILY 11 MEMBER A"/>
    <property type="match status" value="1"/>
</dbReference>
<dbReference type="GeneID" id="117368038"/>
<dbReference type="PROSITE" id="PS00615">
    <property type="entry name" value="C_TYPE_LECTIN_1"/>
    <property type="match status" value="1"/>
</dbReference>
<dbReference type="Pfam" id="PF00059">
    <property type="entry name" value="Lectin_C"/>
    <property type="match status" value="1"/>
</dbReference>
<dbReference type="PANTHER" id="PTHR22799">
    <property type="entry name" value="TETRANECTIN-RELATED"/>
    <property type="match status" value="1"/>
</dbReference>
<dbReference type="GO" id="GO:0005615">
    <property type="term" value="C:extracellular space"/>
    <property type="evidence" value="ECO:0007669"/>
    <property type="project" value="TreeGrafter"/>
</dbReference>
<dbReference type="SMART" id="SM00034">
    <property type="entry name" value="CLECT"/>
    <property type="match status" value="1"/>
</dbReference>
<evidence type="ECO:0000313" key="10">
    <source>
        <dbReference type="RefSeq" id="XP_033817174.1"/>
    </source>
</evidence>
<dbReference type="InterPro" id="IPR016187">
    <property type="entry name" value="CTDL_fold"/>
</dbReference>
<evidence type="ECO:0000256" key="2">
    <source>
        <dbReference type="ARBA" id="ARBA00022525"/>
    </source>
</evidence>
<evidence type="ECO:0000256" key="6">
    <source>
        <dbReference type="SAM" id="MobiDB-lite"/>
    </source>
</evidence>
<dbReference type="GO" id="GO:0001503">
    <property type="term" value="P:ossification"/>
    <property type="evidence" value="ECO:0007669"/>
    <property type="project" value="TreeGrafter"/>
</dbReference>
<keyword evidence="3 7" id="KW-0732">Signal</keyword>
<evidence type="ECO:0000256" key="4">
    <source>
        <dbReference type="ARBA" id="ARBA00022734"/>
    </source>
</evidence>
<feature type="signal peptide" evidence="7">
    <location>
        <begin position="1"/>
        <end position="28"/>
    </location>
</feature>
<dbReference type="SUPFAM" id="SSF56436">
    <property type="entry name" value="C-type lectin-like"/>
    <property type="match status" value="1"/>
</dbReference>